<protein>
    <submittedName>
        <fullName evidence="1">Uncharacterized protein</fullName>
    </submittedName>
</protein>
<dbReference type="AlphaFoldDB" id="A0A9Q4PSW1"/>
<dbReference type="RefSeq" id="WP_012109361.1">
    <property type="nucleotide sequence ID" value="NZ_JAPXGO010000020.1"/>
</dbReference>
<proteinExistence type="predicted"/>
<dbReference type="Proteomes" id="UP001075225">
    <property type="component" value="Unassembled WGS sequence"/>
</dbReference>
<gene>
    <name evidence="1" type="ORF">O6B32_09420</name>
</gene>
<evidence type="ECO:0000313" key="1">
    <source>
        <dbReference type="EMBL" id="MCZ6160688.1"/>
    </source>
</evidence>
<sequence length="142" mass="15582">MLSQTILKQNAKTSIKAGLAGAGLDASSQIGTQLTNQIIDNNGYVNFNDINLDYDSIAFSGVAGATTVPSMIQSGKDVFYSIKAINKKWKDFLNSNTINRKNKNFDKIIYHGENIMRHSVFQGANIELGNSIKNATIDSQYE</sequence>
<dbReference type="EMBL" id="JAPXGO010000020">
    <property type="protein sequence ID" value="MCZ6160688.1"/>
    <property type="molecule type" value="Genomic_DNA"/>
</dbReference>
<organism evidence="1 2">
    <name type="scientific">Campylobacter ureolyticus</name>
    <dbReference type="NCBI Taxonomy" id="827"/>
    <lineage>
        <taxon>Bacteria</taxon>
        <taxon>Pseudomonadati</taxon>
        <taxon>Campylobacterota</taxon>
        <taxon>Epsilonproteobacteria</taxon>
        <taxon>Campylobacterales</taxon>
        <taxon>Campylobacteraceae</taxon>
        <taxon>Campylobacter</taxon>
    </lineage>
</organism>
<name>A0A9Q4PSW1_9BACT</name>
<reference evidence="1" key="1">
    <citation type="submission" date="2022-12" db="EMBL/GenBank/DDBJ databases">
        <title>Species Delineation and Comparative Genomics within the Campylobacter ureolyticus Complex.</title>
        <authorList>
            <person name="Maki J."/>
            <person name="Howard M."/>
            <person name="Connelly S."/>
            <person name="Hardy D.J."/>
            <person name="Cameron A."/>
        </authorList>
    </citation>
    <scope>NUCLEOTIDE SEQUENCE</scope>
    <source>
        <strain evidence="1">URMC_787</strain>
    </source>
</reference>
<accession>A0A9Q4PSW1</accession>
<comment type="caution">
    <text evidence="1">The sequence shown here is derived from an EMBL/GenBank/DDBJ whole genome shotgun (WGS) entry which is preliminary data.</text>
</comment>
<evidence type="ECO:0000313" key="2">
    <source>
        <dbReference type="Proteomes" id="UP001075225"/>
    </source>
</evidence>